<accession>A0A348B5U6</accession>
<evidence type="ECO:0000313" key="1">
    <source>
        <dbReference type="EMBL" id="BBD73548.1"/>
    </source>
</evidence>
<dbReference type="EMBL" id="AP018553">
    <property type="protein sequence ID" value="BBD73548.1"/>
    <property type="molecule type" value="Genomic_DNA"/>
</dbReference>
<reference evidence="1" key="3">
    <citation type="journal article" date="2019" name="BMC Res. Notes">
        <title>Complete genome sequence of the Sulfodiicoccus acidiphilus strain HS-1T, the first crenarchaeon that lacks polB3, isolated from an acidic hot spring in Ohwaku-dani, Hakone, Japan.</title>
        <authorList>
            <person name="Sakai H.D."/>
            <person name="Kurosawa N."/>
        </authorList>
    </citation>
    <scope>NUCLEOTIDE SEQUENCE</scope>
    <source>
        <strain evidence="1">HS-1</strain>
    </source>
</reference>
<evidence type="ECO:0000313" key="3">
    <source>
        <dbReference type="Proteomes" id="UP000276741"/>
    </source>
</evidence>
<keyword evidence="3" id="KW-1185">Reference proteome</keyword>
<dbReference type="Proteomes" id="UP000616143">
    <property type="component" value="Unassembled WGS sequence"/>
</dbReference>
<dbReference type="EMBL" id="BMQS01000006">
    <property type="protein sequence ID" value="GGT92363.1"/>
    <property type="molecule type" value="Genomic_DNA"/>
</dbReference>
<dbReference type="AlphaFoldDB" id="A0A348B5U6"/>
<reference evidence="2" key="1">
    <citation type="journal article" date="2014" name="Int. J. Syst. Evol. Microbiol.">
        <title>Complete genome sequence of Corynebacterium casei LMG S-19264T (=DSM 44701T), isolated from a smear-ripened cheese.</title>
        <authorList>
            <consortium name="US DOE Joint Genome Institute (JGI-PGF)"/>
            <person name="Walter F."/>
            <person name="Albersmeier A."/>
            <person name="Kalinowski J."/>
            <person name="Ruckert C."/>
        </authorList>
    </citation>
    <scope>NUCLEOTIDE SEQUENCE</scope>
    <source>
        <strain evidence="2">JCM 31740</strain>
    </source>
</reference>
<reference evidence="3" key="2">
    <citation type="submission" date="2018-04" db="EMBL/GenBank/DDBJ databases">
        <title>Complete genome sequence of Sulfodiicoccus acidiphilus strain HS-1.</title>
        <authorList>
            <person name="Sakai H.D."/>
            <person name="Kurosawa N."/>
        </authorList>
    </citation>
    <scope>NUCLEOTIDE SEQUENCE [LARGE SCALE GENOMIC DNA]</scope>
    <source>
        <strain evidence="3">HS-1</strain>
    </source>
</reference>
<protein>
    <submittedName>
        <fullName evidence="1">Uncharacterized protein</fullName>
    </submittedName>
</protein>
<proteinExistence type="predicted"/>
<dbReference type="Proteomes" id="UP000276741">
    <property type="component" value="Chromosome"/>
</dbReference>
<name>A0A348B5U6_9CREN</name>
<gene>
    <name evidence="2" type="ORF">GCM10007116_07610</name>
    <name evidence="1" type="ORF">HS1genome_1937</name>
</gene>
<sequence length="547" mass="61614">MGLPILQMVEMRVQGRGYSVAARSPGTKLLKPESLGGISSTDGVKDRRRDFTSIRTSFTTELGNGQDSGMYAIVTVLKGMKESPDGRDNVFVHTMIIPEPEYRERKYDPSPLLKLTDELYRIREDLMVGKVKELEEPKIPEGDGQVSCGEGKELAMIWAYSVLNGNVGGTAETSCEPHQALLAMIRALPLNLRLSNFASISEAEESPNPANRSSTFYVMKGRPARAPSSNVLDPVAEVLDQLRRAKREELEMEVSPTGHLDVDLKYWAYISQWNAKVRDPRLRRYILENSPPDDLSKWIEGVGLDEKEISRALSAYLTRGRTRSPLPPREDKCSALARSLNSLSGKLSHELGRALEENCPRILSSLSPKLKVELGLRAETSELSEPDLALEALRDPENGKRAIQALFQDVERLLESKVFQSGSFPFGRRSAPTDLEVKEFVKEAIVLDGKVFAFGERLRELGEVGRDRRDLFSKVKGERDKYLSKLYELVHERRGVCSDVLKDVKRSDGKDDLYYHVVELLCEHLPSRGRKFREALLELHKELVEFD</sequence>
<dbReference type="KEGG" id="sacd:HS1genome_1937"/>
<evidence type="ECO:0000313" key="2">
    <source>
        <dbReference type="EMBL" id="GGT92363.1"/>
    </source>
</evidence>
<reference evidence="2" key="4">
    <citation type="submission" date="2020-09" db="EMBL/GenBank/DDBJ databases">
        <authorList>
            <person name="Sun Q."/>
            <person name="Ohkuma M."/>
        </authorList>
    </citation>
    <scope>NUCLEOTIDE SEQUENCE</scope>
    <source>
        <strain evidence="2">JCM 31740</strain>
    </source>
</reference>
<organism evidence="1 3">
    <name type="scientific">Sulfodiicoccus acidiphilus</name>
    <dbReference type="NCBI Taxonomy" id="1670455"/>
    <lineage>
        <taxon>Archaea</taxon>
        <taxon>Thermoproteota</taxon>
        <taxon>Thermoprotei</taxon>
        <taxon>Sulfolobales</taxon>
        <taxon>Sulfolobaceae</taxon>
        <taxon>Sulfodiicoccus</taxon>
    </lineage>
</organism>